<dbReference type="EMBL" id="PP511367">
    <property type="protein sequence ID" value="XCD03507.1"/>
    <property type="molecule type" value="Genomic_DNA"/>
</dbReference>
<evidence type="ECO:0000313" key="3">
    <source>
        <dbReference type="EMBL" id="XCD06123.1"/>
    </source>
</evidence>
<reference evidence="4" key="1">
    <citation type="submission" date="2024-03" db="EMBL/GenBank/DDBJ databases">
        <title>Diverse circular DNA viruses in blood, oral, and fecal samples of captive lemurs.</title>
        <authorList>
            <person name="Paietta E.N."/>
            <person name="Kraberger S."/>
            <person name="Lund M.C."/>
            <person name="Custer J.M."/>
            <person name="Vargas K.M."/>
            <person name="Ehmke E.E."/>
            <person name="Yoder A.D."/>
            <person name="Varsani A."/>
        </authorList>
    </citation>
    <scope>NUCLEOTIDE SEQUENCE</scope>
    <source>
        <strain evidence="1">Duke_18_79</strain>
        <strain evidence="2">Duke_21_101</strain>
        <strain evidence="3">Duke_25FF_1291</strain>
        <strain evidence="4">Duke_25FS_122</strain>
    </source>
</reference>
<name>A0AAU8B5H6_9VIRU</name>
<protein>
    <submittedName>
        <fullName evidence="4">DNA pilot protein</fullName>
    </submittedName>
</protein>
<dbReference type="EMBL" id="PP511682">
    <property type="protein sequence ID" value="XCD06517.1"/>
    <property type="molecule type" value="Genomic_DNA"/>
</dbReference>
<proteinExistence type="predicted"/>
<evidence type="ECO:0000313" key="2">
    <source>
        <dbReference type="EMBL" id="XCD04171.1"/>
    </source>
</evidence>
<accession>A0AAU8B5H6</accession>
<evidence type="ECO:0000313" key="1">
    <source>
        <dbReference type="EMBL" id="XCD03507.1"/>
    </source>
</evidence>
<sequence>MGIASLLLSPMSAAVGLAAKQAAATATSKLYAMSSSPSSAVAQSGISQIQQNTSGNDSFNAQQAAINRDWQERMSSTAYQRAVADMRAAGINPVLSALNGGAVTTSGSQASADTSGSSAIASLLSSFISAQTAIQSANINARTQEAVADKYTAMERIVADMNNATSRYNAALGSDATRYSADRHAAATMSAAAQSAAASMFMAEASASASRFAAQQSRFASEYATSTSYKNSREQRDYDKWKAKEYGTNAGLGSLVGQFNNKVTYNLPKFMLDLLGK</sequence>
<evidence type="ECO:0000313" key="4">
    <source>
        <dbReference type="EMBL" id="XCD06517.1"/>
    </source>
</evidence>
<dbReference type="EMBL" id="PP511434">
    <property type="protein sequence ID" value="XCD04171.1"/>
    <property type="molecule type" value="Genomic_DNA"/>
</dbReference>
<organism evidence="4">
    <name type="scientific">Dulem virus 109</name>
    <dbReference type="NCBI Taxonomy" id="3145586"/>
    <lineage>
        <taxon>Viruses</taxon>
        <taxon>Monodnaviria</taxon>
        <taxon>Sangervirae</taxon>
        <taxon>Phixviricota</taxon>
        <taxon>Malgrandaviricetes</taxon>
        <taxon>Petitvirales</taxon>
        <taxon>Microviridae</taxon>
        <taxon>Microvirus</taxon>
    </lineage>
</organism>
<dbReference type="EMBL" id="PP511637">
    <property type="protein sequence ID" value="XCD06123.1"/>
    <property type="molecule type" value="Genomic_DNA"/>
</dbReference>